<evidence type="ECO:0000256" key="1">
    <source>
        <dbReference type="ARBA" id="ARBA00004651"/>
    </source>
</evidence>
<comment type="caution">
    <text evidence="9">The sequence shown here is derived from an EMBL/GenBank/DDBJ whole genome shotgun (WGS) entry which is preliminary data.</text>
</comment>
<dbReference type="GO" id="GO:0005886">
    <property type="term" value="C:plasma membrane"/>
    <property type="evidence" value="ECO:0007669"/>
    <property type="project" value="UniProtKB-SubCell"/>
</dbReference>
<evidence type="ECO:0000256" key="2">
    <source>
        <dbReference type="ARBA" id="ARBA00022475"/>
    </source>
</evidence>
<evidence type="ECO:0000313" key="10">
    <source>
        <dbReference type="Proteomes" id="UP000554520"/>
    </source>
</evidence>
<feature type="transmembrane region" description="Helical" evidence="7">
    <location>
        <begin position="242"/>
        <end position="261"/>
    </location>
</feature>
<evidence type="ECO:0000256" key="7">
    <source>
        <dbReference type="SAM" id="Phobius"/>
    </source>
</evidence>
<keyword evidence="5 7" id="KW-0472">Membrane</keyword>
<reference evidence="9 10" key="1">
    <citation type="submission" date="2020-08" db="EMBL/GenBank/DDBJ databases">
        <title>Genomic Encyclopedia of Type Strains, Phase III (KMG-III): the genomes of soil and plant-associated and newly described type strains.</title>
        <authorList>
            <person name="Whitman W."/>
        </authorList>
    </citation>
    <scope>NUCLEOTIDE SEQUENCE [LARGE SCALE GENOMIC DNA]</scope>
    <source>
        <strain evidence="9 10">CECT 7015</strain>
    </source>
</reference>
<evidence type="ECO:0000256" key="3">
    <source>
        <dbReference type="ARBA" id="ARBA00022692"/>
    </source>
</evidence>
<gene>
    <name evidence="9" type="ORF">FHS21_005064</name>
</gene>
<name>A0A839UC48_9HYPH</name>
<keyword evidence="2" id="KW-1003">Cell membrane</keyword>
<feature type="transmembrane region" description="Helical" evidence="7">
    <location>
        <begin position="273"/>
        <end position="296"/>
    </location>
</feature>
<comment type="subcellular location">
    <subcellularLocation>
        <location evidence="1">Cell membrane</location>
        <topology evidence="1">Multi-pass membrane protein</topology>
    </subcellularLocation>
</comment>
<dbReference type="InterPro" id="IPR017039">
    <property type="entry name" value="Virul_fac_BrkB"/>
</dbReference>
<dbReference type="AlphaFoldDB" id="A0A839UC48"/>
<evidence type="ECO:0000256" key="5">
    <source>
        <dbReference type="ARBA" id="ARBA00023136"/>
    </source>
</evidence>
<feature type="transmembrane region" description="Helical" evidence="7">
    <location>
        <begin position="308"/>
        <end position="329"/>
    </location>
</feature>
<keyword evidence="4 7" id="KW-1133">Transmembrane helix</keyword>
<dbReference type="RefSeq" id="WP_183664523.1">
    <property type="nucleotide sequence ID" value="NZ_JACHXN010000021.1"/>
</dbReference>
<feature type="region of interest" description="Disordered" evidence="6">
    <location>
        <begin position="40"/>
        <end position="64"/>
    </location>
</feature>
<dbReference type="PANTHER" id="PTHR30213:SF0">
    <property type="entry name" value="UPF0761 MEMBRANE PROTEIN YIHY"/>
    <property type="match status" value="1"/>
</dbReference>
<accession>A0A839UC48</accession>
<dbReference type="Proteomes" id="UP000554520">
    <property type="component" value="Unassembled WGS sequence"/>
</dbReference>
<keyword evidence="10" id="KW-1185">Reference proteome</keyword>
<organism evidence="9 10">
    <name type="scientific">Phyllobacterium trifolii</name>
    <dbReference type="NCBI Taxonomy" id="300193"/>
    <lineage>
        <taxon>Bacteria</taxon>
        <taxon>Pseudomonadati</taxon>
        <taxon>Pseudomonadota</taxon>
        <taxon>Alphaproteobacteria</taxon>
        <taxon>Hyphomicrobiales</taxon>
        <taxon>Phyllobacteriaceae</taxon>
        <taxon>Phyllobacterium</taxon>
    </lineage>
</organism>
<evidence type="ECO:0000256" key="4">
    <source>
        <dbReference type="ARBA" id="ARBA00022989"/>
    </source>
</evidence>
<evidence type="ECO:0000313" key="9">
    <source>
        <dbReference type="EMBL" id="MBB3148616.1"/>
    </source>
</evidence>
<evidence type="ECO:0000256" key="8">
    <source>
        <dbReference type="SAM" id="SignalP"/>
    </source>
</evidence>
<dbReference type="PANTHER" id="PTHR30213">
    <property type="entry name" value="INNER MEMBRANE PROTEIN YHJD"/>
    <property type="match status" value="1"/>
</dbReference>
<proteinExistence type="predicted"/>
<dbReference type="NCBIfam" id="TIGR00765">
    <property type="entry name" value="yihY_not_rbn"/>
    <property type="match status" value="1"/>
</dbReference>
<keyword evidence="8" id="KW-0732">Signal</keyword>
<feature type="signal peptide" evidence="8">
    <location>
        <begin position="1"/>
        <end position="21"/>
    </location>
</feature>
<feature type="chain" id="PRO_5032962901" evidence="8">
    <location>
        <begin position="22"/>
        <end position="367"/>
    </location>
</feature>
<feature type="transmembrane region" description="Helical" evidence="7">
    <location>
        <begin position="199"/>
        <end position="222"/>
    </location>
</feature>
<keyword evidence="3 7" id="KW-0812">Transmembrane</keyword>
<feature type="transmembrane region" description="Helical" evidence="7">
    <location>
        <begin position="96"/>
        <end position="116"/>
    </location>
</feature>
<protein>
    <submittedName>
        <fullName evidence="9">Membrane protein</fullName>
    </submittedName>
</protein>
<dbReference type="EMBL" id="JACHXN010000021">
    <property type="protein sequence ID" value="MBB3148616.1"/>
    <property type="molecule type" value="Genomic_DNA"/>
</dbReference>
<sequence length="367" mass="39500">MKRIAFALYALALLTALRVLQHQTAPVSITLRRNTGGSYSIDKAAGQQEEPLGPARGREAESPGEIPARGWKDVLFRVYHSLEQDRVMLIAAGSTFYLLLALFPALTAFVSLYGFLADRATVAGNISLLAGVLPNDALDLIQAQLEALATQDVKALSVGFVLGLLVALWSANNGFKAIFEALNVAYGEDESRGFLRLNLISFLFTSGGLFFGIVLITVLGAIPALLASLGLTGWSEALINIARWPVMAVIAALAVSVLYRFGPDREYAKWRWLSFGAIFSALVWIIASAAFTFYLANFADYNATYGTLGAVVGLMMWTWISLIILILGAELNAELEQQTAKDSTTGAPRPMGERGAVVADTLGELTD</sequence>
<dbReference type="Pfam" id="PF03631">
    <property type="entry name" value="Virul_fac_BrkB"/>
    <property type="match status" value="1"/>
</dbReference>
<evidence type="ECO:0000256" key="6">
    <source>
        <dbReference type="SAM" id="MobiDB-lite"/>
    </source>
</evidence>